<dbReference type="InterPro" id="IPR006318">
    <property type="entry name" value="PTS_EI-like"/>
</dbReference>
<evidence type="ECO:0000259" key="23">
    <source>
        <dbReference type="Pfam" id="PF05524"/>
    </source>
</evidence>
<evidence type="ECO:0000256" key="9">
    <source>
        <dbReference type="ARBA" id="ARBA00022490"/>
    </source>
</evidence>
<feature type="binding site" evidence="19">
    <location>
        <position position="308"/>
    </location>
    <ligand>
        <name>phosphoenolpyruvate</name>
        <dbReference type="ChEBI" id="CHEBI:58702"/>
    </ligand>
</feature>
<dbReference type="Pfam" id="PF02896">
    <property type="entry name" value="PEP-utilizers_C"/>
    <property type="match status" value="1"/>
</dbReference>
<keyword evidence="8 17" id="KW-0813">Transport</keyword>
<feature type="active site" description="Proton donor" evidence="18">
    <location>
        <position position="517"/>
    </location>
</feature>
<dbReference type="InterPro" id="IPR008731">
    <property type="entry name" value="PTS_EIN"/>
</dbReference>
<comment type="catalytic activity">
    <reaction evidence="1 17">
        <text>L-histidyl-[protein] + phosphoenolpyruvate = N(pros)-phospho-L-histidyl-[protein] + pyruvate</text>
        <dbReference type="Rhea" id="RHEA:23880"/>
        <dbReference type="Rhea" id="RHEA-COMP:9745"/>
        <dbReference type="Rhea" id="RHEA-COMP:9746"/>
        <dbReference type="ChEBI" id="CHEBI:15361"/>
        <dbReference type="ChEBI" id="CHEBI:29979"/>
        <dbReference type="ChEBI" id="CHEBI:58702"/>
        <dbReference type="ChEBI" id="CHEBI:64837"/>
        <dbReference type="EC" id="2.7.3.9"/>
    </reaction>
</comment>
<feature type="domain" description="PEP-utilising enzyme C-terminal" evidence="22">
    <location>
        <begin position="266"/>
        <end position="555"/>
    </location>
</feature>
<dbReference type="InterPro" id="IPR024692">
    <property type="entry name" value="PTS_EI"/>
</dbReference>
<evidence type="ECO:0000256" key="14">
    <source>
        <dbReference type="ARBA" id="ARBA00022777"/>
    </source>
</evidence>
<keyword evidence="24" id="KW-0670">Pyruvate</keyword>
<keyword evidence="13 17" id="KW-0479">Metal-binding</keyword>
<keyword evidence="10 17" id="KW-0762">Sugar transport</keyword>
<dbReference type="InterPro" id="IPR036618">
    <property type="entry name" value="PtsI_HPr-bd_sf"/>
</dbReference>
<proteinExistence type="inferred from homology"/>
<dbReference type="PRINTS" id="PR01736">
    <property type="entry name" value="PHPHTRNFRASE"/>
</dbReference>
<evidence type="ECO:0000256" key="10">
    <source>
        <dbReference type="ARBA" id="ARBA00022597"/>
    </source>
</evidence>
<feature type="domain" description="PEP-utilising enzyme mobile" evidence="21">
    <location>
        <begin position="164"/>
        <end position="237"/>
    </location>
</feature>
<feature type="binding site" evidence="20">
    <location>
        <position position="446"/>
    </location>
    <ligand>
        <name>Mg(2+)</name>
        <dbReference type="ChEBI" id="CHEBI:18420"/>
    </ligand>
</feature>
<dbReference type="Gene3D" id="3.20.20.60">
    <property type="entry name" value="Phosphoenolpyruvate-binding domains"/>
    <property type="match status" value="1"/>
</dbReference>
<organism evidence="24 25">
    <name type="scientific">Candidatus Ozemobacter sibiricus</name>
    <dbReference type="NCBI Taxonomy" id="2268124"/>
    <lineage>
        <taxon>Bacteria</taxon>
        <taxon>Candidatus Ozemobacteria</taxon>
        <taxon>Candidatus Ozemobacterales</taxon>
        <taxon>Candidatus Ozemobacteraceae</taxon>
        <taxon>Candidatus Ozemobacter</taxon>
    </lineage>
</organism>
<dbReference type="InterPro" id="IPR023151">
    <property type="entry name" value="PEP_util_CS"/>
</dbReference>
<evidence type="ECO:0000256" key="19">
    <source>
        <dbReference type="PIRSR" id="PIRSR000732-2"/>
    </source>
</evidence>
<dbReference type="Gene3D" id="1.10.274.10">
    <property type="entry name" value="PtsI, HPr-binding domain"/>
    <property type="match status" value="1"/>
</dbReference>
<dbReference type="InterPro" id="IPR000121">
    <property type="entry name" value="PEP_util_C"/>
</dbReference>
<dbReference type="InterPro" id="IPR050499">
    <property type="entry name" value="PEP-utilizing_PTS_enzyme"/>
</dbReference>
<evidence type="ECO:0000256" key="5">
    <source>
        <dbReference type="ARBA" id="ARBA00007837"/>
    </source>
</evidence>
<evidence type="ECO:0000313" key="25">
    <source>
        <dbReference type="Proteomes" id="UP000252355"/>
    </source>
</evidence>
<feature type="binding site" evidence="19">
    <location>
        <position position="344"/>
    </location>
    <ligand>
        <name>phosphoenolpyruvate</name>
        <dbReference type="ChEBI" id="CHEBI:58702"/>
    </ligand>
</feature>
<feature type="domain" description="Phosphotransferase system enzyme I N-terminal" evidence="23">
    <location>
        <begin position="13"/>
        <end position="135"/>
    </location>
</feature>
<reference evidence="24 25" key="1">
    <citation type="submission" date="2018-05" db="EMBL/GenBank/DDBJ databases">
        <title>A metagenomic window into the 2 km-deep terrestrial subsurface aquifer revealed taxonomically and functionally diverse microbial community comprising novel uncultured bacterial lineages.</title>
        <authorList>
            <person name="Kadnikov V.V."/>
            <person name="Mardanov A.V."/>
            <person name="Beletsky A.V."/>
            <person name="Banks D."/>
            <person name="Pimenov N.V."/>
            <person name="Frank Y.A."/>
            <person name="Karnachuk O.V."/>
            <person name="Ravin N.V."/>
        </authorList>
    </citation>
    <scope>NUCLEOTIDE SEQUENCE [LARGE SCALE GENOMIC DNA]</scope>
    <source>
        <strain evidence="24">BY5</strain>
    </source>
</reference>
<comment type="cofactor">
    <cofactor evidence="2 17 20">
        <name>Mg(2+)</name>
        <dbReference type="ChEBI" id="CHEBI:18420"/>
    </cofactor>
</comment>
<evidence type="ECO:0000256" key="20">
    <source>
        <dbReference type="PIRSR" id="PIRSR000732-3"/>
    </source>
</evidence>
<evidence type="ECO:0000259" key="22">
    <source>
        <dbReference type="Pfam" id="PF02896"/>
    </source>
</evidence>
<dbReference type="Proteomes" id="UP000252355">
    <property type="component" value="Unassembled WGS sequence"/>
</dbReference>
<keyword evidence="14 17" id="KW-0418">Kinase</keyword>
<sequence length="590" mass="65278">MSGNELQGFSMLKGLAISPGYAIGKAFCIRHFQLDTVPSVSVAPQAIDHEIARFQNALQLSRAEILNLLELPHIKSSLEIANIFQAHLTLLDDPDLKKEVEKRIRDRRLNAEAVLSSVIKDYSEFFRKLPDPQFQGKAIDILDVGQRILRNCEGEAGLQPLADLQEGVIIIAESLTPSEIADFDPRHVRGIAIEEGTPTSHASILARSLSIPALIQVKHLVRSVNRGDLLLIDGINGTLEVNPAPSRVEEFKSHLQRYEASLQSMQADLTQPSVTRDGTPVILQANIGKLQDVDAVLANHADGIGLYRTEFAYLTRRRFPTEDELVETYAAVVKRMSPREVTFRTIDLGGEKLPHLGGEILEKNPELGWRAIRMALDRPDILRTQFRAMLRACPPNLPPPIKILLPMVSTLQEFRRSRDLLTETLAEIRAKGLGPSAPPPLGIMVEIPSTALMARAFAQEVDFFSIGSNDLVQYTLAVDRTNSRVAHLYQPTHPAVLRLLHEVAQAGREAGKPVTICGELAGDPRYTGMLLGLGLRQFSMTPSSLTRVKQAVRQWSCQAAERLAEQLLVCRTAEEVEDLLRQATPACEHA</sequence>
<feature type="binding site" evidence="19">
    <location>
        <begin position="469"/>
        <end position="470"/>
    </location>
    <ligand>
        <name>phosphoenolpyruvate</name>
        <dbReference type="ChEBI" id="CHEBI:58702"/>
    </ligand>
</feature>
<dbReference type="InterPro" id="IPR015813">
    <property type="entry name" value="Pyrv/PenolPyrv_kinase-like_dom"/>
</dbReference>
<evidence type="ECO:0000256" key="17">
    <source>
        <dbReference type="PIRNR" id="PIRNR000732"/>
    </source>
</evidence>
<evidence type="ECO:0000256" key="16">
    <source>
        <dbReference type="ARBA" id="ARBA00033235"/>
    </source>
</evidence>
<protein>
    <recommendedName>
        <fullName evidence="7 17">Phosphoenolpyruvate-protein phosphotransferase</fullName>
        <ecNumber evidence="6 17">2.7.3.9</ecNumber>
    </recommendedName>
    <alternativeName>
        <fullName evidence="16 17">Phosphotransferase system, enzyme I</fullName>
    </alternativeName>
</protein>
<dbReference type="GO" id="GO:0016301">
    <property type="term" value="F:kinase activity"/>
    <property type="evidence" value="ECO:0007669"/>
    <property type="project" value="UniProtKB-KW"/>
</dbReference>
<keyword evidence="15 17" id="KW-0460">Magnesium</keyword>
<evidence type="ECO:0000313" key="24">
    <source>
        <dbReference type="EMBL" id="RCK81632.1"/>
    </source>
</evidence>
<dbReference type="PIRSF" id="PIRSF000732">
    <property type="entry name" value="PTS_enzyme_I"/>
    <property type="match status" value="1"/>
</dbReference>
<evidence type="ECO:0000256" key="4">
    <source>
        <dbReference type="ARBA" id="ARBA00004496"/>
    </source>
</evidence>
<dbReference type="Pfam" id="PF05524">
    <property type="entry name" value="PEP-utilisers_N"/>
    <property type="match status" value="1"/>
</dbReference>
<gene>
    <name evidence="24" type="ORF">OZSIB_0766</name>
</gene>
<dbReference type="SUPFAM" id="SSF51621">
    <property type="entry name" value="Phosphoenolpyruvate/pyruvate domain"/>
    <property type="match status" value="1"/>
</dbReference>
<feature type="binding site" evidence="20">
    <location>
        <position position="470"/>
    </location>
    <ligand>
        <name>Mg(2+)</name>
        <dbReference type="ChEBI" id="CHEBI:18420"/>
    </ligand>
</feature>
<dbReference type="GO" id="GO:0046872">
    <property type="term" value="F:metal ion binding"/>
    <property type="evidence" value="ECO:0007669"/>
    <property type="project" value="UniProtKB-KW"/>
</dbReference>
<evidence type="ECO:0000259" key="21">
    <source>
        <dbReference type="Pfam" id="PF00391"/>
    </source>
</evidence>
<evidence type="ECO:0000256" key="2">
    <source>
        <dbReference type="ARBA" id="ARBA00001946"/>
    </source>
</evidence>
<feature type="active site" description="Tele-phosphohistidine intermediate" evidence="18">
    <location>
        <position position="201"/>
    </location>
</feature>
<dbReference type="PANTHER" id="PTHR46244:SF3">
    <property type="entry name" value="PHOSPHOENOLPYRUVATE-PROTEIN PHOSPHOTRANSFERASE"/>
    <property type="match status" value="1"/>
</dbReference>
<evidence type="ECO:0000256" key="1">
    <source>
        <dbReference type="ARBA" id="ARBA00000683"/>
    </source>
</evidence>
<evidence type="ECO:0000256" key="15">
    <source>
        <dbReference type="ARBA" id="ARBA00022842"/>
    </source>
</evidence>
<evidence type="ECO:0000256" key="11">
    <source>
        <dbReference type="ARBA" id="ARBA00022679"/>
    </source>
</evidence>
<dbReference type="InterPro" id="IPR036637">
    <property type="entry name" value="Phosphohistidine_dom_sf"/>
</dbReference>
<accession>A0A367ZW97</accession>
<dbReference type="GO" id="GO:0008965">
    <property type="term" value="F:phosphoenolpyruvate-protein phosphotransferase activity"/>
    <property type="evidence" value="ECO:0007669"/>
    <property type="project" value="UniProtKB-EC"/>
</dbReference>
<evidence type="ECO:0000256" key="6">
    <source>
        <dbReference type="ARBA" id="ARBA00012232"/>
    </source>
</evidence>
<evidence type="ECO:0000256" key="13">
    <source>
        <dbReference type="ARBA" id="ARBA00022723"/>
    </source>
</evidence>
<evidence type="ECO:0000256" key="8">
    <source>
        <dbReference type="ARBA" id="ARBA00022448"/>
    </source>
</evidence>
<dbReference type="SUPFAM" id="SSF52009">
    <property type="entry name" value="Phosphohistidine domain"/>
    <property type="match status" value="1"/>
</dbReference>
<name>A0A367ZW97_9BACT</name>
<dbReference type="PROSITE" id="PS00742">
    <property type="entry name" value="PEP_ENZYMES_2"/>
    <property type="match status" value="1"/>
</dbReference>
<dbReference type="NCBIfam" id="TIGR01417">
    <property type="entry name" value="PTS_I_fam"/>
    <property type="match status" value="1"/>
</dbReference>
<dbReference type="Gene3D" id="3.50.30.10">
    <property type="entry name" value="Phosphohistidine domain"/>
    <property type="match status" value="1"/>
</dbReference>
<comment type="caution">
    <text evidence="24">The sequence shown here is derived from an EMBL/GenBank/DDBJ whole genome shotgun (WGS) entry which is preliminary data.</text>
</comment>
<evidence type="ECO:0000256" key="7">
    <source>
        <dbReference type="ARBA" id="ARBA00016544"/>
    </source>
</evidence>
<dbReference type="PANTHER" id="PTHR46244">
    <property type="entry name" value="PHOSPHOENOLPYRUVATE-PROTEIN PHOSPHOTRANSFERASE"/>
    <property type="match status" value="1"/>
</dbReference>
<keyword evidence="12 17" id="KW-0598">Phosphotransferase system</keyword>
<dbReference type="InterPro" id="IPR008279">
    <property type="entry name" value="PEP-util_enz_mobile_dom"/>
</dbReference>
<dbReference type="EC" id="2.7.3.9" evidence="6 17"/>
<dbReference type="InterPro" id="IPR040442">
    <property type="entry name" value="Pyrv_kinase-like_dom_sf"/>
</dbReference>
<dbReference type="AlphaFoldDB" id="A0A367ZW97"/>
<keyword evidence="9 17" id="KW-0963">Cytoplasm</keyword>
<dbReference type="Pfam" id="PF00391">
    <property type="entry name" value="PEP-utilizers"/>
    <property type="match status" value="1"/>
</dbReference>
<dbReference type="GO" id="GO:0009401">
    <property type="term" value="P:phosphoenolpyruvate-dependent sugar phosphotransferase system"/>
    <property type="evidence" value="ECO:0007669"/>
    <property type="project" value="UniProtKB-KW"/>
</dbReference>
<comment type="subcellular location">
    <subcellularLocation>
        <location evidence="4 17">Cytoplasm</location>
    </subcellularLocation>
</comment>
<comment type="similarity">
    <text evidence="5 17">Belongs to the PEP-utilizing enzyme family.</text>
</comment>
<feature type="binding site" evidence="19">
    <location>
        <position position="480"/>
    </location>
    <ligand>
        <name>phosphoenolpyruvate</name>
        <dbReference type="ChEBI" id="CHEBI:58702"/>
    </ligand>
</feature>
<evidence type="ECO:0000256" key="3">
    <source>
        <dbReference type="ARBA" id="ARBA00002728"/>
    </source>
</evidence>
<dbReference type="EMBL" id="QOQW01000001">
    <property type="protein sequence ID" value="RCK81632.1"/>
    <property type="molecule type" value="Genomic_DNA"/>
</dbReference>
<evidence type="ECO:0000256" key="12">
    <source>
        <dbReference type="ARBA" id="ARBA00022683"/>
    </source>
</evidence>
<dbReference type="SUPFAM" id="SSF47831">
    <property type="entry name" value="Enzyme I of the PEP:sugar phosphotransferase system HPr-binding (sub)domain"/>
    <property type="match status" value="1"/>
</dbReference>
<dbReference type="GO" id="GO:0005737">
    <property type="term" value="C:cytoplasm"/>
    <property type="evidence" value="ECO:0007669"/>
    <property type="project" value="UniProtKB-SubCell"/>
</dbReference>
<evidence type="ECO:0000256" key="18">
    <source>
        <dbReference type="PIRSR" id="PIRSR000732-1"/>
    </source>
</evidence>
<comment type="function">
    <text evidence="3 17">General (non sugar-specific) component of the phosphoenolpyruvate-dependent sugar phosphotransferase system (sugar PTS). This major carbohydrate active-transport system catalyzes the phosphorylation of incoming sugar substrates concomitantly with their translocation across the cell membrane. Enzyme I transfers the phosphoryl group from phosphoenolpyruvate (PEP) to the phosphoryl carrier protein (HPr).</text>
</comment>
<keyword evidence="11 17" id="KW-0808">Transferase</keyword>